<proteinExistence type="predicted"/>
<keyword evidence="3" id="KW-1185">Reference proteome</keyword>
<dbReference type="OrthoDB" id="3712018at2"/>
<dbReference type="InterPro" id="IPR011033">
    <property type="entry name" value="PRC_barrel-like_sf"/>
</dbReference>
<dbReference type="GO" id="GO:0030077">
    <property type="term" value="C:plasma membrane light-harvesting complex"/>
    <property type="evidence" value="ECO:0007669"/>
    <property type="project" value="InterPro"/>
</dbReference>
<name>A0A3A3Z3Z7_9ACTN</name>
<comment type="caution">
    <text evidence="2">The sequence shown here is derived from an EMBL/GenBank/DDBJ whole genome shotgun (WGS) entry which is preliminary data.</text>
</comment>
<dbReference type="SUPFAM" id="SSF50346">
    <property type="entry name" value="PRC-barrel domain"/>
    <property type="match status" value="1"/>
</dbReference>
<feature type="domain" description="PRC-barrel" evidence="1">
    <location>
        <begin position="14"/>
        <end position="51"/>
    </location>
</feature>
<reference evidence="2 3" key="1">
    <citation type="submission" date="2018-09" db="EMBL/GenBank/DDBJ databases">
        <title>YIM 75000 draft genome.</title>
        <authorList>
            <person name="Tang S."/>
            <person name="Feng Y."/>
        </authorList>
    </citation>
    <scope>NUCLEOTIDE SEQUENCE [LARGE SCALE GENOMIC DNA]</scope>
    <source>
        <strain evidence="2 3">YIM 75000</strain>
    </source>
</reference>
<dbReference type="AlphaFoldDB" id="A0A3A3Z3Z7"/>
<dbReference type="Pfam" id="PF05239">
    <property type="entry name" value="PRC"/>
    <property type="match status" value="1"/>
</dbReference>
<evidence type="ECO:0000313" key="2">
    <source>
        <dbReference type="EMBL" id="RJK95267.1"/>
    </source>
</evidence>
<dbReference type="GO" id="GO:0019684">
    <property type="term" value="P:photosynthesis, light reaction"/>
    <property type="evidence" value="ECO:0007669"/>
    <property type="project" value="InterPro"/>
</dbReference>
<dbReference type="Proteomes" id="UP000265614">
    <property type="component" value="Unassembled WGS sequence"/>
</dbReference>
<dbReference type="InterPro" id="IPR014747">
    <property type="entry name" value="Bac_photo_RC_H_C"/>
</dbReference>
<dbReference type="InterPro" id="IPR027275">
    <property type="entry name" value="PRC-brl_dom"/>
</dbReference>
<protein>
    <submittedName>
        <fullName evidence="2">PRC-barrel domain containing protein</fullName>
    </submittedName>
</protein>
<accession>A0A3A3Z3Z7</accession>
<gene>
    <name evidence="2" type="ORF">D5H78_11375</name>
</gene>
<dbReference type="RefSeq" id="WP_119950611.1">
    <property type="nucleotide sequence ID" value="NZ_QZEZ01000005.1"/>
</dbReference>
<dbReference type="Gene3D" id="3.90.50.10">
    <property type="entry name" value="Photosynthetic Reaction Center, subunit H, domain 2"/>
    <property type="match status" value="1"/>
</dbReference>
<evidence type="ECO:0000313" key="3">
    <source>
        <dbReference type="Proteomes" id="UP000265614"/>
    </source>
</evidence>
<evidence type="ECO:0000259" key="1">
    <source>
        <dbReference type="Pfam" id="PF05239"/>
    </source>
</evidence>
<organism evidence="2 3">
    <name type="scientific">Vallicoccus soli</name>
    <dbReference type="NCBI Taxonomy" id="2339232"/>
    <lineage>
        <taxon>Bacteria</taxon>
        <taxon>Bacillati</taxon>
        <taxon>Actinomycetota</taxon>
        <taxon>Actinomycetes</taxon>
        <taxon>Motilibacterales</taxon>
        <taxon>Vallicoccaceae</taxon>
        <taxon>Vallicoccus</taxon>
    </lineage>
</organism>
<sequence length="143" mass="14150">MTTDAQGSGPWPLDLEGREVRDATGARLGTVSTVWSPEAGGDPDWLTVRLVAGSAAAGDDGPAATEAGTEERMVPLAGASLEDGAVVLPHDAATVRAAPGVGGAGHLAASDEAQLAAHYDLGYRTAESETGLPTVGLPPAAPG</sequence>
<dbReference type="EMBL" id="QZEZ01000005">
    <property type="protein sequence ID" value="RJK95267.1"/>
    <property type="molecule type" value="Genomic_DNA"/>
</dbReference>